<proteinExistence type="predicted"/>
<name>A0A4D6DYR7_9CAUD</name>
<reference evidence="2" key="1">
    <citation type="submission" date="2019-03" db="EMBL/GenBank/DDBJ databases">
        <authorList>
            <person name="Olsen N.S."/>
            <person name="Kot W."/>
            <person name="Hansen L.H."/>
        </authorList>
    </citation>
    <scope>NUCLEOTIDE SEQUENCE [LARGE SCALE GENOMIC DNA]</scope>
</reference>
<accession>A0A4D6DYR7</accession>
<dbReference type="RefSeq" id="YP_010054001.1">
    <property type="nucleotide sequence ID" value="NC_054647.1"/>
</dbReference>
<keyword evidence="2" id="KW-1185">Reference proteome</keyword>
<evidence type="ECO:0000313" key="2">
    <source>
        <dbReference type="Proteomes" id="UP000297139"/>
    </source>
</evidence>
<dbReference type="KEGG" id="vg:64469678"/>
<protein>
    <submittedName>
        <fullName evidence="1">Uncharacterized protein</fullName>
    </submittedName>
</protein>
<dbReference type="GeneID" id="64469678"/>
<dbReference type="Proteomes" id="UP000297139">
    <property type="component" value="Segment"/>
</dbReference>
<organism evidence="1 2">
    <name type="scientific">Salmonella phage Akira</name>
    <dbReference type="NCBI Taxonomy" id="2562461"/>
    <lineage>
        <taxon>Viruses</taxon>
        <taxon>Duplodnaviria</taxon>
        <taxon>Heunggongvirae</taxon>
        <taxon>Uroviricota</taxon>
        <taxon>Caudoviricetes</taxon>
        <taxon>Akiravirus</taxon>
        <taxon>Akiravirus akira</taxon>
    </lineage>
</organism>
<dbReference type="EMBL" id="MK599416">
    <property type="protein sequence ID" value="QBZ71470.1"/>
    <property type="molecule type" value="Genomic_DNA"/>
</dbReference>
<sequence length="67" mass="8163">MERKHLHEMAVELRKMFERIWFDGHDELNDKQYQIYAKCRGLVIGDRMENAVFHHSNATMHRRAFCD</sequence>
<evidence type="ECO:0000313" key="1">
    <source>
        <dbReference type="EMBL" id="QBZ71470.1"/>
    </source>
</evidence>